<reference evidence="3 4" key="1">
    <citation type="journal article" date="2016" name="Nat. Commun.">
        <title>Thousands of microbial genomes shed light on interconnected biogeochemical processes in an aquifer system.</title>
        <authorList>
            <person name="Anantharaman K."/>
            <person name="Brown C.T."/>
            <person name="Hug L.A."/>
            <person name="Sharon I."/>
            <person name="Castelle C.J."/>
            <person name="Probst A.J."/>
            <person name="Thomas B.C."/>
            <person name="Singh A."/>
            <person name="Wilkins M.J."/>
            <person name="Karaoz U."/>
            <person name="Brodie E.L."/>
            <person name="Williams K.H."/>
            <person name="Hubbard S.S."/>
            <person name="Banfield J.F."/>
        </authorList>
    </citation>
    <scope>NUCLEOTIDE SEQUENCE [LARGE SCALE GENOMIC DNA]</scope>
</reference>
<name>A0A1F8EAG5_9BACT</name>
<keyword evidence="1" id="KW-0175">Coiled coil</keyword>
<feature type="coiled-coil region" evidence="1">
    <location>
        <begin position="49"/>
        <end position="76"/>
    </location>
</feature>
<evidence type="ECO:0008006" key="5">
    <source>
        <dbReference type="Google" id="ProtNLM"/>
    </source>
</evidence>
<comment type="caution">
    <text evidence="3">The sequence shown here is derived from an EMBL/GenBank/DDBJ whole genome shotgun (WGS) entry which is preliminary data.</text>
</comment>
<sequence>MADKGGLQLLPETRKKIDIKIPGENRLILIGIGLVVLVLLFAGGLWMYSNNLTDQISTADKQLADLEAQRDKKVEQNLVTLSKQIVLTSRILEDHIYWSTGFSKIESAQQSNVQFKSLSAVLGEKSIRVRALSDNYTTIARQLAAFVADNSVKDVSLDSVSTLTSGKLDFNIKIKFDETKFLKN</sequence>
<dbReference type="STRING" id="1802660.A2735_02900"/>
<dbReference type="AlphaFoldDB" id="A0A1F8EAG5"/>
<evidence type="ECO:0000256" key="1">
    <source>
        <dbReference type="SAM" id="Coils"/>
    </source>
</evidence>
<keyword evidence="2" id="KW-1133">Transmembrane helix</keyword>
<accession>A0A1F8EAG5</accession>
<dbReference type="EMBL" id="MGJA01000007">
    <property type="protein sequence ID" value="OGM97884.1"/>
    <property type="molecule type" value="Genomic_DNA"/>
</dbReference>
<protein>
    <recommendedName>
        <fullName evidence="5">Fimbrial assembly protein</fullName>
    </recommendedName>
</protein>
<gene>
    <name evidence="3" type="ORF">A2735_02900</name>
</gene>
<feature type="transmembrane region" description="Helical" evidence="2">
    <location>
        <begin position="27"/>
        <end position="48"/>
    </location>
</feature>
<keyword evidence="2" id="KW-0472">Membrane</keyword>
<evidence type="ECO:0000313" key="3">
    <source>
        <dbReference type="EMBL" id="OGM97884.1"/>
    </source>
</evidence>
<organism evidence="3 4">
    <name type="scientific">Candidatus Yanofskybacteria bacterium RIFCSPHIGHO2_01_FULL_41_21</name>
    <dbReference type="NCBI Taxonomy" id="1802660"/>
    <lineage>
        <taxon>Bacteria</taxon>
        <taxon>Candidatus Yanofskyibacteriota</taxon>
    </lineage>
</organism>
<dbReference type="Proteomes" id="UP000178520">
    <property type="component" value="Unassembled WGS sequence"/>
</dbReference>
<keyword evidence="2" id="KW-0812">Transmembrane</keyword>
<evidence type="ECO:0000313" key="4">
    <source>
        <dbReference type="Proteomes" id="UP000178520"/>
    </source>
</evidence>
<evidence type="ECO:0000256" key="2">
    <source>
        <dbReference type="SAM" id="Phobius"/>
    </source>
</evidence>
<proteinExistence type="predicted"/>